<dbReference type="SUPFAM" id="SSF50037">
    <property type="entry name" value="C-terminal domain of transcriptional repressors"/>
    <property type="match status" value="1"/>
</dbReference>
<keyword evidence="7" id="KW-0805">Transcription regulation</keyword>
<evidence type="ECO:0000256" key="2">
    <source>
        <dbReference type="ARBA" id="ARBA00007871"/>
    </source>
</evidence>
<dbReference type="Gene3D" id="2.30.30.90">
    <property type="match status" value="1"/>
</dbReference>
<dbReference type="Gene3D" id="1.10.60.10">
    <property type="entry name" value="Iron dependent repressor, metal binding and dimerisation domain"/>
    <property type="match status" value="1"/>
</dbReference>
<accession>A0A6J5ZJE1</accession>
<evidence type="ECO:0000256" key="3">
    <source>
        <dbReference type="ARBA" id="ARBA00011738"/>
    </source>
</evidence>
<comment type="subcellular location">
    <subcellularLocation>
        <location evidence="1">Cytoplasm</location>
    </subcellularLocation>
</comment>
<evidence type="ECO:0000256" key="1">
    <source>
        <dbReference type="ARBA" id="ARBA00004496"/>
    </source>
</evidence>
<evidence type="ECO:0000256" key="12">
    <source>
        <dbReference type="ARBA" id="ARBA00032593"/>
    </source>
</evidence>
<evidence type="ECO:0000259" key="13">
    <source>
        <dbReference type="PROSITE" id="PS50944"/>
    </source>
</evidence>
<keyword evidence="9" id="KW-0010">Activator</keyword>
<dbReference type="InterPro" id="IPR007167">
    <property type="entry name" value="Fe-transptr_FeoA-like"/>
</dbReference>
<dbReference type="InterPro" id="IPR022689">
    <property type="entry name" value="Iron_dep_repressor"/>
</dbReference>
<dbReference type="PANTHER" id="PTHR33238">
    <property type="entry name" value="IRON (METAL) DEPENDENT REPRESSOR, DTXR FAMILY"/>
    <property type="match status" value="1"/>
</dbReference>
<dbReference type="InterPro" id="IPR022687">
    <property type="entry name" value="HTH_DTXR"/>
</dbReference>
<dbReference type="GO" id="GO:0046983">
    <property type="term" value="F:protein dimerization activity"/>
    <property type="evidence" value="ECO:0007669"/>
    <property type="project" value="InterPro"/>
</dbReference>
<keyword evidence="5" id="KW-0678">Repressor</keyword>
<dbReference type="PROSITE" id="PS50944">
    <property type="entry name" value="HTH_DTXR"/>
    <property type="match status" value="1"/>
</dbReference>
<name>A0A6J5ZJE1_9ZZZZ</name>
<feature type="domain" description="HTH dtxR-type" evidence="13">
    <location>
        <begin position="1"/>
        <end position="70"/>
    </location>
</feature>
<dbReference type="AlphaFoldDB" id="A0A6J5ZJE1"/>
<comment type="similarity">
    <text evidence="2">Belongs to the DtxR/MntR family.</text>
</comment>
<dbReference type="InterPro" id="IPR050536">
    <property type="entry name" value="DtxR_MntR_Metal-Reg"/>
</dbReference>
<dbReference type="SMART" id="SM00529">
    <property type="entry name" value="HTH_DTXR"/>
    <property type="match status" value="1"/>
</dbReference>
<evidence type="ECO:0000256" key="9">
    <source>
        <dbReference type="ARBA" id="ARBA00023159"/>
    </source>
</evidence>
<comment type="subunit">
    <text evidence="3">Homodimer.</text>
</comment>
<gene>
    <name evidence="14" type="ORF">UFOPK3547_00539</name>
</gene>
<dbReference type="InterPro" id="IPR008988">
    <property type="entry name" value="Transcriptional_repressor_C"/>
</dbReference>
<dbReference type="InterPro" id="IPR036390">
    <property type="entry name" value="WH_DNA-bd_sf"/>
</dbReference>
<evidence type="ECO:0000256" key="10">
    <source>
        <dbReference type="ARBA" id="ARBA00023163"/>
    </source>
</evidence>
<dbReference type="InterPro" id="IPR036388">
    <property type="entry name" value="WH-like_DNA-bd_sf"/>
</dbReference>
<keyword evidence="4" id="KW-0963">Cytoplasm</keyword>
<dbReference type="GO" id="GO:0003677">
    <property type="term" value="F:DNA binding"/>
    <property type="evidence" value="ECO:0007669"/>
    <property type="project" value="UniProtKB-KW"/>
</dbReference>
<evidence type="ECO:0000256" key="4">
    <source>
        <dbReference type="ARBA" id="ARBA00022490"/>
    </source>
</evidence>
<dbReference type="SMART" id="SM00899">
    <property type="entry name" value="FeoA"/>
    <property type="match status" value="1"/>
</dbReference>
<keyword evidence="6" id="KW-0408">Iron</keyword>
<evidence type="ECO:0000256" key="11">
    <source>
        <dbReference type="ARBA" id="ARBA00023211"/>
    </source>
</evidence>
<dbReference type="Gene3D" id="1.10.10.10">
    <property type="entry name" value="Winged helix-like DNA-binding domain superfamily/Winged helix DNA-binding domain"/>
    <property type="match status" value="1"/>
</dbReference>
<dbReference type="GO" id="GO:0003700">
    <property type="term" value="F:DNA-binding transcription factor activity"/>
    <property type="evidence" value="ECO:0007669"/>
    <property type="project" value="InterPro"/>
</dbReference>
<keyword evidence="10" id="KW-0804">Transcription</keyword>
<evidence type="ECO:0000313" key="14">
    <source>
        <dbReference type="EMBL" id="CAB4340600.1"/>
    </source>
</evidence>
<dbReference type="InterPro" id="IPR036421">
    <property type="entry name" value="Fe_dep_repressor_sf"/>
</dbReference>
<evidence type="ECO:0000256" key="7">
    <source>
        <dbReference type="ARBA" id="ARBA00023015"/>
    </source>
</evidence>
<keyword evidence="8" id="KW-0238">DNA-binding</keyword>
<protein>
    <recommendedName>
        <fullName evidence="12">Manganese transport regulator</fullName>
    </recommendedName>
</protein>
<dbReference type="GO" id="GO:0046914">
    <property type="term" value="F:transition metal ion binding"/>
    <property type="evidence" value="ECO:0007669"/>
    <property type="project" value="InterPro"/>
</dbReference>
<dbReference type="InterPro" id="IPR038157">
    <property type="entry name" value="FeoA_core_dom"/>
</dbReference>
<organism evidence="14">
    <name type="scientific">freshwater metagenome</name>
    <dbReference type="NCBI Taxonomy" id="449393"/>
    <lineage>
        <taxon>unclassified sequences</taxon>
        <taxon>metagenomes</taxon>
        <taxon>ecological metagenomes</taxon>
    </lineage>
</organism>
<dbReference type="InterPro" id="IPR001367">
    <property type="entry name" value="Fe_dep_repressor"/>
</dbReference>
<dbReference type="Pfam" id="PF02742">
    <property type="entry name" value="Fe_dep_repr_C"/>
    <property type="match status" value="1"/>
</dbReference>
<sequence>MERTAERHSAAVEDYAKAIYALQRHTNGPVTTTALAERLGVSPASASGMVRKLGEIGLAEHEPYKGVELTAAGRAVALEVIRHHRLLELLLADLGVPWDRVHDEAEVLEHHISEEFEALIAERLGDPTHDPHGDPIPSADLRVDEGNGVPLDDLAPGERGRFVRVSDSDPEMLRYLSGLGLAPGEQLQLVSREPFEGPLIVAFAGQQHPLGVALARAMRVEVER</sequence>
<evidence type="ECO:0000256" key="8">
    <source>
        <dbReference type="ARBA" id="ARBA00023125"/>
    </source>
</evidence>
<dbReference type="SUPFAM" id="SSF46785">
    <property type="entry name" value="Winged helix' DNA-binding domain"/>
    <property type="match status" value="1"/>
</dbReference>
<dbReference type="PANTHER" id="PTHR33238:SF11">
    <property type="entry name" value="TRANSCRIPTIONAL REGULATOR MNTR"/>
    <property type="match status" value="1"/>
</dbReference>
<dbReference type="EMBL" id="CAESAN010000032">
    <property type="protein sequence ID" value="CAB4340600.1"/>
    <property type="molecule type" value="Genomic_DNA"/>
</dbReference>
<evidence type="ECO:0000256" key="5">
    <source>
        <dbReference type="ARBA" id="ARBA00022491"/>
    </source>
</evidence>
<proteinExistence type="inferred from homology"/>
<reference evidence="14" key="1">
    <citation type="submission" date="2020-05" db="EMBL/GenBank/DDBJ databases">
        <authorList>
            <person name="Chiriac C."/>
            <person name="Salcher M."/>
            <person name="Ghai R."/>
            <person name="Kavagutti S V."/>
        </authorList>
    </citation>
    <scope>NUCLEOTIDE SEQUENCE</scope>
</reference>
<dbReference type="Pfam" id="PF01325">
    <property type="entry name" value="Fe_dep_repress"/>
    <property type="match status" value="1"/>
</dbReference>
<dbReference type="SUPFAM" id="SSF47979">
    <property type="entry name" value="Iron-dependent repressor protein, dimerization domain"/>
    <property type="match status" value="1"/>
</dbReference>
<dbReference type="GO" id="GO:0005737">
    <property type="term" value="C:cytoplasm"/>
    <property type="evidence" value="ECO:0007669"/>
    <property type="project" value="UniProtKB-SubCell"/>
</dbReference>
<keyword evidence="11" id="KW-0464">Manganese</keyword>
<evidence type="ECO:0000256" key="6">
    <source>
        <dbReference type="ARBA" id="ARBA00023004"/>
    </source>
</evidence>
<dbReference type="Pfam" id="PF04023">
    <property type="entry name" value="FeoA"/>
    <property type="match status" value="1"/>
</dbReference>